<keyword evidence="2" id="KW-0560">Oxidoreductase</keyword>
<protein>
    <submittedName>
        <fullName evidence="4">Putative short-chain dehydrogenase/reductase</fullName>
    </submittedName>
</protein>
<sequence>MNLWLLGISATVSTVFILTMRWLTRRKTVLCNCLSPAGQHAVITGANSGIGRATAFELAKRNWKLTLGCRNMDSAIKVKEEITSLTGNHNISVRLLDLENPQTIKEFVQFLPLPVHVLINNAGAFPKILRPSIYFQDINVTLATNYVGHFYLTSLLLPYLRKSYHETSIYPRVIVVSSSLSKKGTFSTEDLFQPYNTASDLNSNKAYSDSKLACNLFSRELHQRYGSGANKVLDVYCLFTGGMVNTNLFRNTLIKYSPFTQRFIRGLMQLLLKSPIEGCQTIVHCAVSDEVPIAHNNSAQSILTETSGSGMLYNNCTPIDWPDNSLNLHLASQLWDYTTNFLKLSVNNNA</sequence>
<dbReference type="PRINTS" id="PR00081">
    <property type="entry name" value="GDHRDH"/>
</dbReference>
<dbReference type="WBParaSite" id="Smp_078600.1">
    <property type="protein sequence ID" value="Smp_078600.1"/>
    <property type="gene ID" value="Smp_078600"/>
</dbReference>
<name>A0A3Q0KI19_SCHMA</name>
<dbReference type="STRING" id="6183.A0A3Q0KI19"/>
<keyword evidence="3" id="KW-1185">Reference proteome</keyword>
<accession>A0A3Q0KI19</accession>
<evidence type="ECO:0000256" key="2">
    <source>
        <dbReference type="ARBA" id="ARBA00023002"/>
    </source>
</evidence>
<dbReference type="SUPFAM" id="SSF51735">
    <property type="entry name" value="NAD(P)-binding Rossmann-fold domains"/>
    <property type="match status" value="1"/>
</dbReference>
<proteinExistence type="inferred from homology"/>
<dbReference type="Gene3D" id="3.40.50.720">
    <property type="entry name" value="NAD(P)-binding Rossmann-like Domain"/>
    <property type="match status" value="1"/>
</dbReference>
<dbReference type="PANTHER" id="PTHR24320:SF283">
    <property type="entry name" value="RETINOL DEHYDROGENASE 11"/>
    <property type="match status" value="1"/>
</dbReference>
<dbReference type="Pfam" id="PF00106">
    <property type="entry name" value="adh_short"/>
    <property type="match status" value="1"/>
</dbReference>
<dbReference type="InterPro" id="IPR036291">
    <property type="entry name" value="NAD(P)-bd_dom_sf"/>
</dbReference>
<evidence type="ECO:0000313" key="4">
    <source>
        <dbReference type="WBParaSite" id="Smp_078600.1"/>
    </source>
</evidence>
<evidence type="ECO:0000313" key="3">
    <source>
        <dbReference type="Proteomes" id="UP000008854"/>
    </source>
</evidence>
<organism evidence="3 4">
    <name type="scientific">Schistosoma mansoni</name>
    <name type="common">Blood fluke</name>
    <dbReference type="NCBI Taxonomy" id="6183"/>
    <lineage>
        <taxon>Eukaryota</taxon>
        <taxon>Metazoa</taxon>
        <taxon>Spiralia</taxon>
        <taxon>Lophotrochozoa</taxon>
        <taxon>Platyhelminthes</taxon>
        <taxon>Trematoda</taxon>
        <taxon>Digenea</taxon>
        <taxon>Strigeidida</taxon>
        <taxon>Schistosomatoidea</taxon>
        <taxon>Schistosomatidae</taxon>
        <taxon>Schistosoma</taxon>
    </lineage>
</organism>
<dbReference type="GO" id="GO:0016491">
    <property type="term" value="F:oxidoreductase activity"/>
    <property type="evidence" value="ECO:0007669"/>
    <property type="project" value="UniProtKB-KW"/>
</dbReference>
<comment type="similarity">
    <text evidence="1">Belongs to the short-chain dehydrogenases/reductases (SDR) family.</text>
</comment>
<dbReference type="Proteomes" id="UP000008854">
    <property type="component" value="Unassembled WGS sequence"/>
</dbReference>
<reference evidence="4" key="2">
    <citation type="submission" date="2018-12" db="UniProtKB">
        <authorList>
            <consortium name="WormBaseParasite"/>
        </authorList>
    </citation>
    <scope>IDENTIFICATION</scope>
    <source>
        <strain evidence="4">Puerto Rican</strain>
    </source>
</reference>
<dbReference type="AlphaFoldDB" id="A0A3Q0KI19"/>
<dbReference type="CDD" id="cd05327">
    <property type="entry name" value="retinol-DH_like_SDR_c_like"/>
    <property type="match status" value="1"/>
</dbReference>
<evidence type="ECO:0000256" key="1">
    <source>
        <dbReference type="ARBA" id="ARBA00006484"/>
    </source>
</evidence>
<dbReference type="PANTHER" id="PTHR24320">
    <property type="entry name" value="RETINOL DEHYDROGENASE"/>
    <property type="match status" value="1"/>
</dbReference>
<dbReference type="InterPro" id="IPR002347">
    <property type="entry name" value="SDR_fam"/>
</dbReference>
<reference evidence="3" key="1">
    <citation type="journal article" date="2012" name="PLoS Negl. Trop. Dis.">
        <title>A systematically improved high quality genome and transcriptome of the human blood fluke Schistosoma mansoni.</title>
        <authorList>
            <person name="Protasio A.V."/>
            <person name="Tsai I.J."/>
            <person name="Babbage A."/>
            <person name="Nichol S."/>
            <person name="Hunt M."/>
            <person name="Aslett M.A."/>
            <person name="De Silva N."/>
            <person name="Velarde G.S."/>
            <person name="Anderson T.J."/>
            <person name="Clark R.C."/>
            <person name="Davidson C."/>
            <person name="Dillon G.P."/>
            <person name="Holroyd N.E."/>
            <person name="LoVerde P.T."/>
            <person name="Lloyd C."/>
            <person name="McQuillan J."/>
            <person name="Oliveira G."/>
            <person name="Otto T.D."/>
            <person name="Parker-Manuel S.J."/>
            <person name="Quail M.A."/>
            <person name="Wilson R.A."/>
            <person name="Zerlotini A."/>
            <person name="Dunne D.W."/>
            <person name="Berriman M."/>
        </authorList>
    </citation>
    <scope>NUCLEOTIDE SEQUENCE [LARGE SCALE GENOMIC DNA]</scope>
    <source>
        <strain evidence="3">Puerto Rican</strain>
    </source>
</reference>
<dbReference type="InParanoid" id="A0A3Q0KI19"/>